<dbReference type="GO" id="GO:0016491">
    <property type="term" value="F:oxidoreductase activity"/>
    <property type="evidence" value="ECO:0007669"/>
    <property type="project" value="UniProtKB-ARBA"/>
</dbReference>
<gene>
    <name evidence="2" type="ORF">LREN565_1802</name>
</gene>
<sequence length="266" mass="29506">MKVSIFTTCMMDLMFPQVGQDMVEVLERLGCTVDVPSNQICCGQPTFNSGYVKASWSVMHNQIDALSAIDCDYIVCPAGSCTAILKEYPQLLVDDPTDPNGTYMKQAKILSAKIYEFSQFIWRVLGIADCGATLTDTATYHRSCHMTRLLGERETPFWLLQHVKGLEMRHLPGIQYCCGFGGTFSVKEHEISELMVTSKVQHIEETGAHILISCDPGCLMNIGGRFNRLGKSIKIMHLAQVLNHDVDESRIKKVSEVAAPAPAPFP</sequence>
<dbReference type="AlphaFoldDB" id="A0A1K2IAE3"/>
<dbReference type="PANTHER" id="PTHR30296:SF0">
    <property type="entry name" value="LACTATE UTILIZATION PROTEIN A"/>
    <property type="match status" value="1"/>
</dbReference>
<name>A0A1K2IAE3_9LACO</name>
<dbReference type="GO" id="GO:0005829">
    <property type="term" value="C:cytosol"/>
    <property type="evidence" value="ECO:0007669"/>
    <property type="project" value="TreeGrafter"/>
</dbReference>
<reference evidence="2" key="1">
    <citation type="submission" date="2016-11" db="EMBL/GenBank/DDBJ databases">
        <authorList>
            <person name="Jaros S."/>
            <person name="Januszkiewicz K."/>
            <person name="Wedrychowicz H."/>
        </authorList>
    </citation>
    <scope>NUCLEOTIDE SEQUENCE</scope>
    <source>
        <strain evidence="2">ACA-DC 565</strain>
    </source>
</reference>
<feature type="domain" description="Cysteine-rich" evidence="1">
    <location>
        <begin position="139"/>
        <end position="222"/>
    </location>
</feature>
<dbReference type="Pfam" id="PF02754">
    <property type="entry name" value="CCG"/>
    <property type="match status" value="2"/>
</dbReference>
<evidence type="ECO:0000313" key="2">
    <source>
        <dbReference type="EMBL" id="SFZ88689.1"/>
    </source>
</evidence>
<dbReference type="EMBL" id="LT634362">
    <property type="protein sequence ID" value="SFZ88689.1"/>
    <property type="molecule type" value="Genomic_DNA"/>
</dbReference>
<organism evidence="2">
    <name type="scientific">Loigolactobacillus rennini</name>
    <dbReference type="NCBI Taxonomy" id="238013"/>
    <lineage>
        <taxon>Bacteria</taxon>
        <taxon>Bacillati</taxon>
        <taxon>Bacillota</taxon>
        <taxon>Bacilli</taxon>
        <taxon>Lactobacillales</taxon>
        <taxon>Lactobacillaceae</taxon>
        <taxon>Loigolactobacillus</taxon>
    </lineage>
</organism>
<evidence type="ECO:0000259" key="1">
    <source>
        <dbReference type="Pfam" id="PF02754"/>
    </source>
</evidence>
<protein>
    <submittedName>
        <fullName evidence="2">Predicted L-lactate dehydrogenase, Fe-S oxidoreductase subunit YkgE</fullName>
    </submittedName>
</protein>
<proteinExistence type="predicted"/>
<dbReference type="InterPro" id="IPR004017">
    <property type="entry name" value="Cys_rich_dom"/>
</dbReference>
<feature type="domain" description="Cysteine-rich" evidence="1">
    <location>
        <begin position="3"/>
        <end position="85"/>
    </location>
</feature>
<accession>A0A1K2IAE3</accession>
<dbReference type="PANTHER" id="PTHR30296">
    <property type="entry name" value="UNCHARACTERIZED PROTEIN YKGE"/>
    <property type="match status" value="1"/>
</dbReference>